<evidence type="ECO:0000313" key="2">
    <source>
        <dbReference type="EMBL" id="KAA0706272.1"/>
    </source>
</evidence>
<sequence>MYPCGAEKRKKKRTEEEKKDKGTLLKYFGAQPTLPGPADVSSSVSASTADDTAGSSTAELQAPESEKQLQAFTFTDTSVSTSAGMTGPSTPAPTAIDFPTAPPIDPVEWSELLSDSERTDLRPPRSRVTSASLQPRTPSTSAPAPVPPQAAPR</sequence>
<protein>
    <submittedName>
        <fullName evidence="2">Uncharacterized protein</fullName>
    </submittedName>
</protein>
<dbReference type="EMBL" id="SOYY01000021">
    <property type="protein sequence ID" value="KAA0706272.1"/>
    <property type="molecule type" value="Genomic_DNA"/>
</dbReference>
<evidence type="ECO:0000256" key="1">
    <source>
        <dbReference type="SAM" id="MobiDB-lite"/>
    </source>
</evidence>
<accession>A0A5A9N8I6</accession>
<comment type="caution">
    <text evidence="2">The sequence shown here is derived from an EMBL/GenBank/DDBJ whole genome shotgun (WGS) entry which is preliminary data.</text>
</comment>
<evidence type="ECO:0000313" key="3">
    <source>
        <dbReference type="Proteomes" id="UP000324632"/>
    </source>
</evidence>
<proteinExistence type="predicted"/>
<dbReference type="AlphaFoldDB" id="A0A5A9N8I6"/>
<name>A0A5A9N8I6_9TELE</name>
<feature type="region of interest" description="Disordered" evidence="1">
    <location>
        <begin position="1"/>
        <end position="153"/>
    </location>
</feature>
<reference evidence="2 3" key="1">
    <citation type="journal article" date="2019" name="Mol. Ecol. Resour.">
        <title>Chromosome-level genome assembly of Triplophysa tibetana, a fish adapted to the harsh high-altitude environment of the Tibetan Plateau.</title>
        <authorList>
            <person name="Yang X."/>
            <person name="Liu H."/>
            <person name="Ma Z."/>
            <person name="Zou Y."/>
            <person name="Zou M."/>
            <person name="Mao Y."/>
            <person name="Li X."/>
            <person name="Wang H."/>
            <person name="Chen T."/>
            <person name="Wang W."/>
            <person name="Yang R."/>
        </authorList>
    </citation>
    <scope>NUCLEOTIDE SEQUENCE [LARGE SCALE GENOMIC DNA]</scope>
    <source>
        <strain evidence="2">TTIB1903HZAU</strain>
        <tissue evidence="2">Muscle</tissue>
    </source>
</reference>
<feature type="compositionally biased region" description="Low complexity" evidence="1">
    <location>
        <begin position="134"/>
        <end position="143"/>
    </location>
</feature>
<gene>
    <name evidence="2" type="ORF">E1301_Tti016233</name>
</gene>
<keyword evidence="3" id="KW-1185">Reference proteome</keyword>
<feature type="compositionally biased region" description="Low complexity" evidence="1">
    <location>
        <begin position="36"/>
        <end position="58"/>
    </location>
</feature>
<dbReference type="Proteomes" id="UP000324632">
    <property type="component" value="Chromosome 21"/>
</dbReference>
<feature type="compositionally biased region" description="Basic and acidic residues" evidence="1">
    <location>
        <begin position="13"/>
        <end position="23"/>
    </location>
</feature>
<organism evidence="2 3">
    <name type="scientific">Triplophysa tibetana</name>
    <dbReference type="NCBI Taxonomy" id="1572043"/>
    <lineage>
        <taxon>Eukaryota</taxon>
        <taxon>Metazoa</taxon>
        <taxon>Chordata</taxon>
        <taxon>Craniata</taxon>
        <taxon>Vertebrata</taxon>
        <taxon>Euteleostomi</taxon>
        <taxon>Actinopterygii</taxon>
        <taxon>Neopterygii</taxon>
        <taxon>Teleostei</taxon>
        <taxon>Ostariophysi</taxon>
        <taxon>Cypriniformes</taxon>
        <taxon>Nemacheilidae</taxon>
        <taxon>Triplophysa</taxon>
    </lineage>
</organism>
<feature type="compositionally biased region" description="Polar residues" evidence="1">
    <location>
        <begin position="68"/>
        <end position="89"/>
    </location>
</feature>
<feature type="compositionally biased region" description="Pro residues" evidence="1">
    <location>
        <begin position="144"/>
        <end position="153"/>
    </location>
</feature>